<evidence type="ECO:0000313" key="1">
    <source>
        <dbReference type="EMBL" id="TDC02670.1"/>
    </source>
</evidence>
<proteinExistence type="predicted"/>
<sequence length="115" mass="12666">MRQEVAPDGHLVQMYYGEFGKGRAKIRSWKLFRNGANAGYASIASDAEVNFDRVMAGLMLNRNTGNYEPGGVIVPDNCPMCGVDLKGDGYPLGHQTDEGEICEFYLDLPFAPDED</sequence>
<dbReference type="Proteomes" id="UP000295626">
    <property type="component" value="Unassembled WGS sequence"/>
</dbReference>
<reference evidence="1 2" key="1">
    <citation type="submission" date="2019-02" db="EMBL/GenBank/DDBJ databases">
        <title>Draft genome sequences of novel Actinobacteria.</title>
        <authorList>
            <person name="Sahin N."/>
            <person name="Ay H."/>
            <person name="Saygin H."/>
        </authorList>
    </citation>
    <scope>NUCLEOTIDE SEQUENCE [LARGE SCALE GENOMIC DNA]</scope>
    <source>
        <strain evidence="1 2">JCM 30529</strain>
    </source>
</reference>
<comment type="caution">
    <text evidence="1">The sequence shown here is derived from an EMBL/GenBank/DDBJ whole genome shotgun (WGS) entry which is preliminary data.</text>
</comment>
<accession>A0ABY2DMA1</accession>
<name>A0ABY2DMA1_9ACTN</name>
<keyword evidence="2" id="KW-1185">Reference proteome</keyword>
<organism evidence="1 2">
    <name type="scientific">Micromonospora fluostatini</name>
    <dbReference type="NCBI Taxonomy" id="1629071"/>
    <lineage>
        <taxon>Bacteria</taxon>
        <taxon>Bacillati</taxon>
        <taxon>Actinomycetota</taxon>
        <taxon>Actinomycetes</taxon>
        <taxon>Micromonosporales</taxon>
        <taxon>Micromonosporaceae</taxon>
        <taxon>Micromonospora</taxon>
    </lineage>
</organism>
<protein>
    <submittedName>
        <fullName evidence="1">Uncharacterized protein</fullName>
    </submittedName>
</protein>
<gene>
    <name evidence="1" type="ORF">E1091_00265</name>
</gene>
<dbReference type="EMBL" id="SMKE01000002">
    <property type="protein sequence ID" value="TDC02670.1"/>
    <property type="molecule type" value="Genomic_DNA"/>
</dbReference>
<evidence type="ECO:0000313" key="2">
    <source>
        <dbReference type="Proteomes" id="UP000295626"/>
    </source>
</evidence>